<dbReference type="EMBL" id="CDPU01000003">
    <property type="protein sequence ID" value="CEO45641.1"/>
    <property type="molecule type" value="Genomic_DNA"/>
</dbReference>
<feature type="compositionally biased region" description="Polar residues" evidence="1">
    <location>
        <begin position="1"/>
        <end position="13"/>
    </location>
</feature>
<sequence length="100" mass="10562">MSQTACSEWTVSAGQADWGSAESEGTLARVQCSNGDDGKRSHDDEEKAGSVDANALIIPLVFPNGMAGWRSELAVSQNFQTISMIPILDAVIVVKVPISP</sequence>
<accession>A0A0B7JT05</accession>
<evidence type="ECO:0000313" key="2">
    <source>
        <dbReference type="EMBL" id="CEO45641.1"/>
    </source>
</evidence>
<organism evidence="2">
    <name type="scientific">Bionectria ochroleuca</name>
    <name type="common">Gliocladium roseum</name>
    <dbReference type="NCBI Taxonomy" id="29856"/>
    <lineage>
        <taxon>Eukaryota</taxon>
        <taxon>Fungi</taxon>
        <taxon>Dikarya</taxon>
        <taxon>Ascomycota</taxon>
        <taxon>Pezizomycotina</taxon>
        <taxon>Sordariomycetes</taxon>
        <taxon>Hypocreomycetidae</taxon>
        <taxon>Hypocreales</taxon>
        <taxon>Bionectriaceae</taxon>
        <taxon>Clonostachys</taxon>
    </lineage>
</organism>
<dbReference type="AlphaFoldDB" id="A0A0B7JT05"/>
<reference evidence="2" key="1">
    <citation type="submission" date="2015-01" db="EMBL/GenBank/DDBJ databases">
        <authorList>
            <person name="Durling Mikael"/>
        </authorList>
    </citation>
    <scope>NUCLEOTIDE SEQUENCE</scope>
</reference>
<name>A0A0B7JT05_BIOOC</name>
<gene>
    <name evidence="2" type="ORF">BN869_000001696_1</name>
</gene>
<evidence type="ECO:0000256" key="1">
    <source>
        <dbReference type="SAM" id="MobiDB-lite"/>
    </source>
</evidence>
<feature type="region of interest" description="Disordered" evidence="1">
    <location>
        <begin position="1"/>
        <end position="26"/>
    </location>
</feature>
<protein>
    <submittedName>
        <fullName evidence="2">Uncharacterized protein</fullName>
    </submittedName>
</protein>
<proteinExistence type="predicted"/>